<keyword evidence="3 7" id="KW-0812">Transmembrane</keyword>
<feature type="non-terminal residue" evidence="8">
    <location>
        <position position="1"/>
    </location>
</feature>
<dbReference type="OrthoDB" id="28755at2759"/>
<feature type="transmembrane region" description="Helical" evidence="7">
    <location>
        <begin position="79"/>
        <end position="96"/>
    </location>
</feature>
<organism evidence="8 9">
    <name type="scientific">Baudoinia panamericana (strain UAMH 10762)</name>
    <name type="common">Angels' share fungus</name>
    <name type="synonym">Baudoinia compniacensis (strain UAMH 10762)</name>
    <dbReference type="NCBI Taxonomy" id="717646"/>
    <lineage>
        <taxon>Eukaryota</taxon>
        <taxon>Fungi</taxon>
        <taxon>Dikarya</taxon>
        <taxon>Ascomycota</taxon>
        <taxon>Pezizomycotina</taxon>
        <taxon>Dothideomycetes</taxon>
        <taxon>Dothideomycetidae</taxon>
        <taxon>Mycosphaerellales</taxon>
        <taxon>Teratosphaeriaceae</taxon>
        <taxon>Baudoinia</taxon>
    </lineage>
</organism>
<evidence type="ECO:0000256" key="1">
    <source>
        <dbReference type="ARBA" id="ARBA00004141"/>
    </source>
</evidence>
<protein>
    <recommendedName>
        <fullName evidence="10">Major facilitator superfamily (MFS) profile domain-containing protein</fullName>
    </recommendedName>
</protein>
<name>M2MZT6_BAUPA</name>
<dbReference type="RefSeq" id="XP_007675392.1">
    <property type="nucleotide sequence ID" value="XM_007677202.1"/>
</dbReference>
<dbReference type="PANTHER" id="PTHR19432:SF35">
    <property type="entry name" value="SOLUTE CARRIER FAMILY 45 MEMBER 3 ISOFORM X1"/>
    <property type="match status" value="1"/>
</dbReference>
<evidence type="ECO:0000313" key="9">
    <source>
        <dbReference type="Proteomes" id="UP000011761"/>
    </source>
</evidence>
<dbReference type="PANTHER" id="PTHR19432">
    <property type="entry name" value="SUGAR TRANSPORTER"/>
    <property type="match status" value="1"/>
</dbReference>
<feature type="transmembrane region" description="Helical" evidence="7">
    <location>
        <begin position="421"/>
        <end position="445"/>
    </location>
</feature>
<evidence type="ECO:0000256" key="5">
    <source>
        <dbReference type="ARBA" id="ARBA00023136"/>
    </source>
</evidence>
<evidence type="ECO:0000256" key="3">
    <source>
        <dbReference type="ARBA" id="ARBA00022692"/>
    </source>
</evidence>
<feature type="transmembrane region" description="Helical" evidence="7">
    <location>
        <begin position="37"/>
        <end position="58"/>
    </location>
</feature>
<evidence type="ECO:0000256" key="2">
    <source>
        <dbReference type="ARBA" id="ARBA00022448"/>
    </source>
</evidence>
<comment type="subcellular location">
    <subcellularLocation>
        <location evidence="1">Membrane</location>
        <topology evidence="1">Multi-pass membrane protein</topology>
    </subcellularLocation>
</comment>
<dbReference type="GO" id="GO:0106082">
    <property type="term" value="P:sucrose import across plasma membrane"/>
    <property type="evidence" value="ECO:0007669"/>
    <property type="project" value="EnsemblFungi"/>
</dbReference>
<dbReference type="GO" id="GO:0008506">
    <property type="term" value="F:sucrose:proton symporter activity"/>
    <property type="evidence" value="ECO:0007669"/>
    <property type="project" value="EnsemblFungi"/>
</dbReference>
<dbReference type="Pfam" id="PF07690">
    <property type="entry name" value="MFS_1"/>
    <property type="match status" value="1"/>
</dbReference>
<dbReference type="GO" id="GO:0106081">
    <property type="term" value="P:maltose import across plasma membrane"/>
    <property type="evidence" value="ECO:0007669"/>
    <property type="project" value="EnsemblFungi"/>
</dbReference>
<feature type="transmembrane region" description="Helical" evidence="7">
    <location>
        <begin position="194"/>
        <end position="216"/>
    </location>
</feature>
<proteinExistence type="predicted"/>
<keyword evidence="5 7" id="KW-0472">Membrane</keyword>
<dbReference type="GO" id="GO:0005364">
    <property type="term" value="F:maltose:proton symporter activity"/>
    <property type="evidence" value="ECO:0007669"/>
    <property type="project" value="EnsemblFungi"/>
</dbReference>
<sequence length="550" mass="60165">QETRSTWYLFLLTLAIGGLQIAWSVELSNGSPYLLGLGVSKSVLAFVWIAGPLSGTLVQPYVGIQSDRCRSRFGRRRPFMVGGAVATILSLMALAWTRELIGGILRACGVPEDSQAMFTGPIVFAVLMIYILDFSINVIQAAIRAYIVDNAPAHQQDSANAWASRMSGGGNIIGYLFGYLNLPKYFWFFGDTQFKVLCVVASIAMIITLAISCISIGERDPNLDGEPEKQEGGVLTFFSDLGRSMRKLPTQISRVCQVQFFAWIGWFPFLFYITTYIGEMYTQPIYERNPHMSDEEAERVWELGTRMGTRALLIFALTTFAASVVLPFMITSTYRIPDKTPGGGRTPLTPGPKTPGTPGFRHPDDYFGASAPPRNPVVRFFRKFASIGVPGLTLRRAWLLSHILFTLFTWLTFVVRDVTGATVLTALIGIPWAMTNWAPFALIAAEIAKRDSIRRGLIPPPPTEEGEMLASGEDDSEGADQAGVVLGIHNVAIAAPQVIATLVSSVIFKALQRGRDQGGDNSTAWVLRFGGLAALVAAWLTTRVGEENGE</sequence>
<evidence type="ECO:0000256" key="7">
    <source>
        <dbReference type="SAM" id="Phobius"/>
    </source>
</evidence>
<dbReference type="HOGENOM" id="CLU_018303_1_1_1"/>
<dbReference type="AlphaFoldDB" id="M2MZT6"/>
<evidence type="ECO:0000313" key="8">
    <source>
        <dbReference type="EMBL" id="EMC97143.1"/>
    </source>
</evidence>
<dbReference type="GeneID" id="19116396"/>
<keyword evidence="4 7" id="KW-1133">Transmembrane helix</keyword>
<dbReference type="GO" id="GO:0005886">
    <property type="term" value="C:plasma membrane"/>
    <property type="evidence" value="ECO:0007669"/>
    <property type="project" value="TreeGrafter"/>
</dbReference>
<gene>
    <name evidence="8" type="ORF">BAUCODRAFT_67912</name>
</gene>
<keyword evidence="9" id="KW-1185">Reference proteome</keyword>
<dbReference type="SUPFAM" id="SSF103473">
    <property type="entry name" value="MFS general substrate transporter"/>
    <property type="match status" value="1"/>
</dbReference>
<feature type="transmembrane region" description="Helical" evidence="7">
    <location>
        <begin position="311"/>
        <end position="330"/>
    </location>
</feature>
<dbReference type="InterPro" id="IPR036259">
    <property type="entry name" value="MFS_trans_sf"/>
</dbReference>
<keyword evidence="2" id="KW-0813">Transport</keyword>
<feature type="region of interest" description="Disordered" evidence="6">
    <location>
        <begin position="457"/>
        <end position="477"/>
    </location>
</feature>
<dbReference type="Gene3D" id="1.20.1250.20">
    <property type="entry name" value="MFS general substrate transporter like domains"/>
    <property type="match status" value="1"/>
</dbReference>
<feature type="transmembrane region" description="Helical" evidence="7">
    <location>
        <begin position="397"/>
        <end position="415"/>
    </location>
</feature>
<dbReference type="KEGG" id="bcom:BAUCODRAFT_67912"/>
<evidence type="ECO:0000256" key="4">
    <source>
        <dbReference type="ARBA" id="ARBA00022989"/>
    </source>
</evidence>
<feature type="transmembrane region" description="Helical" evidence="7">
    <location>
        <begin position="7"/>
        <end position="25"/>
    </location>
</feature>
<feature type="transmembrane region" description="Helical" evidence="7">
    <location>
        <begin position="255"/>
        <end position="277"/>
    </location>
</feature>
<feature type="compositionally biased region" description="Acidic residues" evidence="6">
    <location>
        <begin position="464"/>
        <end position="477"/>
    </location>
</feature>
<dbReference type="eggNOG" id="KOG0637">
    <property type="taxonomic scope" value="Eukaryota"/>
</dbReference>
<evidence type="ECO:0008006" key="10">
    <source>
        <dbReference type="Google" id="ProtNLM"/>
    </source>
</evidence>
<dbReference type="InterPro" id="IPR011701">
    <property type="entry name" value="MFS"/>
</dbReference>
<dbReference type="Proteomes" id="UP000011761">
    <property type="component" value="Unassembled WGS sequence"/>
</dbReference>
<feature type="transmembrane region" description="Helical" evidence="7">
    <location>
        <begin position="116"/>
        <end position="136"/>
    </location>
</feature>
<dbReference type="EMBL" id="KB445554">
    <property type="protein sequence ID" value="EMC97143.1"/>
    <property type="molecule type" value="Genomic_DNA"/>
</dbReference>
<dbReference type="OMA" id="CAWVGFF"/>
<feature type="region of interest" description="Disordered" evidence="6">
    <location>
        <begin position="339"/>
        <end position="365"/>
    </location>
</feature>
<evidence type="ECO:0000256" key="6">
    <source>
        <dbReference type="SAM" id="MobiDB-lite"/>
    </source>
</evidence>
<feature type="transmembrane region" description="Helical" evidence="7">
    <location>
        <begin position="172"/>
        <end position="188"/>
    </location>
</feature>
<accession>M2MZT6</accession>
<reference evidence="8 9" key="1">
    <citation type="journal article" date="2012" name="PLoS Pathog.">
        <title>Diverse lifestyles and strategies of plant pathogenesis encoded in the genomes of eighteen Dothideomycetes fungi.</title>
        <authorList>
            <person name="Ohm R.A."/>
            <person name="Feau N."/>
            <person name="Henrissat B."/>
            <person name="Schoch C.L."/>
            <person name="Horwitz B.A."/>
            <person name="Barry K.W."/>
            <person name="Condon B.J."/>
            <person name="Copeland A.C."/>
            <person name="Dhillon B."/>
            <person name="Glaser F."/>
            <person name="Hesse C.N."/>
            <person name="Kosti I."/>
            <person name="LaButti K."/>
            <person name="Lindquist E.A."/>
            <person name="Lucas S."/>
            <person name="Salamov A.A."/>
            <person name="Bradshaw R.E."/>
            <person name="Ciuffetti L."/>
            <person name="Hamelin R.C."/>
            <person name="Kema G.H.J."/>
            <person name="Lawrence C."/>
            <person name="Scott J.A."/>
            <person name="Spatafora J.W."/>
            <person name="Turgeon B.G."/>
            <person name="de Wit P.J.G.M."/>
            <person name="Zhong S."/>
            <person name="Goodwin S.B."/>
            <person name="Grigoriev I.V."/>
        </authorList>
    </citation>
    <scope>NUCLEOTIDE SEQUENCE [LARGE SCALE GENOMIC DNA]</scope>
    <source>
        <strain evidence="8 9">UAMH 10762</strain>
    </source>
</reference>